<dbReference type="EMBL" id="KB206864">
    <property type="protein sequence ID" value="ELP87085.1"/>
    <property type="molecule type" value="Genomic_DNA"/>
</dbReference>
<accession>A0A0A1U304</accession>
<dbReference type="RefSeq" id="XP_004253856.1">
    <property type="nucleotide sequence ID" value="XM_004253808.1"/>
</dbReference>
<protein>
    <submittedName>
        <fullName evidence="1">Uncharacterized protein</fullName>
    </submittedName>
</protein>
<dbReference type="GO" id="GO:0005085">
    <property type="term" value="F:guanyl-nucleotide exchange factor activity"/>
    <property type="evidence" value="ECO:0007669"/>
    <property type="project" value="InterPro"/>
</dbReference>
<gene>
    <name evidence="1" type="ORF">EIN_495300</name>
</gene>
<organism evidence="1 2">
    <name type="scientific">Entamoeba invadens IP1</name>
    <dbReference type="NCBI Taxonomy" id="370355"/>
    <lineage>
        <taxon>Eukaryota</taxon>
        <taxon>Amoebozoa</taxon>
        <taxon>Evosea</taxon>
        <taxon>Archamoebae</taxon>
        <taxon>Mastigamoebida</taxon>
        <taxon>Entamoebidae</taxon>
        <taxon>Entamoeba</taxon>
    </lineage>
</organism>
<dbReference type="InterPro" id="IPR027819">
    <property type="entry name" value="C9orf72"/>
</dbReference>
<dbReference type="VEuPathDB" id="AmoebaDB:EIN_495300"/>
<evidence type="ECO:0000313" key="1">
    <source>
        <dbReference type="EMBL" id="ELP87085.1"/>
    </source>
</evidence>
<dbReference type="PROSITE" id="PS51835">
    <property type="entry name" value="DENN_C9ORF72"/>
    <property type="match status" value="1"/>
</dbReference>
<proteinExistence type="predicted"/>
<dbReference type="AlphaFoldDB" id="A0A0A1U304"/>
<reference evidence="1 2" key="1">
    <citation type="submission" date="2012-10" db="EMBL/GenBank/DDBJ databases">
        <authorList>
            <person name="Zafar N."/>
            <person name="Inman J."/>
            <person name="Hall N."/>
            <person name="Lorenzi H."/>
            <person name="Caler E."/>
        </authorList>
    </citation>
    <scope>NUCLEOTIDE SEQUENCE [LARGE SCALE GENOMIC DNA]</scope>
    <source>
        <strain evidence="1 2">IP1</strain>
    </source>
</reference>
<dbReference type="KEGG" id="eiv:EIN_495300"/>
<keyword evidence="2" id="KW-1185">Reference proteome</keyword>
<dbReference type="GeneID" id="14886087"/>
<sequence length="500" mass="57117">MTYKPVPISQALSVTNTPLKGHTKRTRTLSTLQESWGYAWGTLETLLSTSSQRYTKIKRFNYQKDVDIDPDGAVSLITVASYPDNFQGSILYMWNNKSIPDEVQRKIKKFGMNQYFKSIPLKECYMSGETTQTKKNVLSIPTYYKYDLNVSEIGVVYSYHIPLMTSTPMPYPIVVFDIGIKFKSDLSNFLYFEDRLYDTVNTIIFNYQVNNMATNGSGDLLGGIKTLVDDINQFFRVAYTSPAPMYSTPFFNNQMKVNEESLLISAILSGYTQSSQTVCVTTSSKEIVNVMVLLSNFSIPLVPFYSSSIIRTSINPFLSIQFVKSASALKQTTFALPTCVVNLEVNTVKIINFEDITALYVKRANALLNEAIYSLKLVEQKLDAFCRVKTIAHCSLFDDAAFGMLKIEKKSKFDALFVIRRLEATLWYKAISAFYTLENYKSTSNTKLIGHLKDTLDVETEDLLVVLQFFREFNPPLLPFIQKILFHWFKHEEKVKNVFE</sequence>
<dbReference type="Pfam" id="PF15019">
    <property type="entry name" value="C9orf72-like"/>
    <property type="match status" value="1"/>
</dbReference>
<name>A0A0A1U304_ENTIV</name>
<evidence type="ECO:0000313" key="2">
    <source>
        <dbReference type="Proteomes" id="UP000014680"/>
    </source>
</evidence>
<dbReference type="Proteomes" id="UP000014680">
    <property type="component" value="Unassembled WGS sequence"/>
</dbReference>